<protein>
    <recommendedName>
        <fullName evidence="4">C2H2-type domain-containing protein</fullName>
    </recommendedName>
</protein>
<comment type="caution">
    <text evidence="1">The sequence shown here is derived from an EMBL/GenBank/DDBJ whole genome shotgun (WGS) entry which is preliminary data.</text>
</comment>
<keyword evidence="3" id="KW-1185">Reference proteome</keyword>
<feature type="non-terminal residue" evidence="1">
    <location>
        <position position="1"/>
    </location>
</feature>
<dbReference type="EMBL" id="BTSX01000005">
    <property type="protein sequence ID" value="GMT01119.1"/>
    <property type="molecule type" value="Genomic_DNA"/>
</dbReference>
<dbReference type="EMBL" id="BTSX01000005">
    <property type="protein sequence ID" value="GMT01118.1"/>
    <property type="molecule type" value="Genomic_DNA"/>
</dbReference>
<gene>
    <name evidence="1" type="ORF">PENTCL1PPCAC_23292</name>
    <name evidence="2" type="ORF">PENTCL1PPCAC_23293</name>
</gene>
<evidence type="ECO:0000313" key="2">
    <source>
        <dbReference type="EMBL" id="GMT01119.1"/>
    </source>
</evidence>
<organism evidence="1 3">
    <name type="scientific">Pristionchus entomophagus</name>
    <dbReference type="NCBI Taxonomy" id="358040"/>
    <lineage>
        <taxon>Eukaryota</taxon>
        <taxon>Metazoa</taxon>
        <taxon>Ecdysozoa</taxon>
        <taxon>Nematoda</taxon>
        <taxon>Chromadorea</taxon>
        <taxon>Rhabditida</taxon>
        <taxon>Rhabditina</taxon>
        <taxon>Diplogasteromorpha</taxon>
        <taxon>Diplogasteroidea</taxon>
        <taxon>Neodiplogasteridae</taxon>
        <taxon>Pristionchus</taxon>
    </lineage>
</organism>
<name>A0AAV5U408_9BILA</name>
<dbReference type="Proteomes" id="UP001432027">
    <property type="component" value="Unassembled WGS sequence"/>
</dbReference>
<reference evidence="1" key="1">
    <citation type="submission" date="2023-10" db="EMBL/GenBank/DDBJ databases">
        <title>Genome assembly of Pristionchus species.</title>
        <authorList>
            <person name="Yoshida K."/>
            <person name="Sommer R.J."/>
        </authorList>
    </citation>
    <scope>NUCLEOTIDE SEQUENCE</scope>
    <source>
        <strain evidence="1">RS0144</strain>
    </source>
</reference>
<dbReference type="AlphaFoldDB" id="A0AAV5U408"/>
<sequence>GKTPNTRPESIPDDIWQRFYERGNALAKFVLNAFDAYATGDFAKWDKGDEDLVEKAIESAKEGGVWMSRVFQHILVEQMKEKEFFCCDLCQQVLFNYKQALVHFTSEEHGMQKTEATRKSGVQ</sequence>
<evidence type="ECO:0008006" key="4">
    <source>
        <dbReference type="Google" id="ProtNLM"/>
    </source>
</evidence>
<evidence type="ECO:0000313" key="3">
    <source>
        <dbReference type="Proteomes" id="UP001432027"/>
    </source>
</evidence>
<evidence type="ECO:0000313" key="1">
    <source>
        <dbReference type="EMBL" id="GMT01118.1"/>
    </source>
</evidence>
<proteinExistence type="predicted"/>
<feature type="non-terminal residue" evidence="1">
    <location>
        <position position="123"/>
    </location>
</feature>
<accession>A0AAV5U408</accession>